<dbReference type="InterPro" id="IPR050237">
    <property type="entry name" value="ATP-dep_AMP-bd_enzyme"/>
</dbReference>
<dbReference type="UniPathway" id="UPA00079"/>
<keyword evidence="3 5" id="KW-0547">Nucleotide-binding</keyword>
<dbReference type="eggNOG" id="COG0318">
    <property type="taxonomic scope" value="Bacteria"/>
</dbReference>
<keyword evidence="1 5" id="KW-0474">Menaquinone biosynthesis</keyword>
<dbReference type="UniPathway" id="UPA01057">
    <property type="reaction ID" value="UER00166"/>
</dbReference>
<dbReference type="InterPro" id="IPR025110">
    <property type="entry name" value="AMP-bd_C"/>
</dbReference>
<accession>D4B7C8</accession>
<reference evidence="8 9" key="1">
    <citation type="submission" date="2010-02" db="EMBL/GenBank/DDBJ databases">
        <authorList>
            <person name="Weinstock G."/>
            <person name="Sodergren E."/>
            <person name="Clifton S."/>
            <person name="Fulton L."/>
            <person name="Fulton B."/>
            <person name="Courtney L."/>
            <person name="Fronick C."/>
            <person name="Harrison M."/>
            <person name="Strong C."/>
            <person name="Farmer C."/>
            <person name="Delahaunty K."/>
            <person name="Markovic C."/>
            <person name="Hall O."/>
            <person name="Minx P."/>
            <person name="Tomlinson C."/>
            <person name="Mitreva M."/>
            <person name="Nelson J."/>
            <person name="Hou S."/>
            <person name="Wollam A."/>
            <person name="Pepin K.H."/>
            <person name="Johnson M."/>
            <person name="Bhonagiri V."/>
            <person name="Zhang X."/>
            <person name="Suruliraj S."/>
            <person name="Warren W."/>
            <person name="Chinwalla A."/>
            <person name="Mardis E.R."/>
            <person name="Wilson R.K."/>
        </authorList>
    </citation>
    <scope>NUCLEOTIDE SEQUENCE [LARGE SCALE GENOMIC DNA]</scope>
    <source>
        <strain evidence="8 9">ATCC 29220</strain>
    </source>
</reference>
<evidence type="ECO:0000256" key="5">
    <source>
        <dbReference type="HAMAP-Rule" id="MF_00731"/>
    </source>
</evidence>
<evidence type="ECO:0000259" key="6">
    <source>
        <dbReference type="Pfam" id="PF00501"/>
    </source>
</evidence>
<feature type="domain" description="AMP-binding enzyme C-terminal" evidence="7">
    <location>
        <begin position="389"/>
        <end position="446"/>
    </location>
</feature>
<dbReference type="CDD" id="cd17630">
    <property type="entry name" value="OSB_MenE-like"/>
    <property type="match status" value="1"/>
</dbReference>
<evidence type="ECO:0000259" key="7">
    <source>
        <dbReference type="Pfam" id="PF13193"/>
    </source>
</evidence>
<dbReference type="InterPro" id="IPR020845">
    <property type="entry name" value="AMP-binding_CS"/>
</dbReference>
<proteinExistence type="inferred from homology"/>
<dbReference type="InterPro" id="IPR045851">
    <property type="entry name" value="AMP-bd_C_sf"/>
</dbReference>
<dbReference type="SUPFAM" id="SSF56801">
    <property type="entry name" value="Acetyl-CoA synthetase-like"/>
    <property type="match status" value="1"/>
</dbReference>
<protein>
    <recommendedName>
        <fullName evidence="5">2-succinylbenzoate--CoA ligase</fullName>
        <ecNumber evidence="5">6.2.1.26</ecNumber>
    </recommendedName>
    <alternativeName>
        <fullName evidence="5">o-succinylbenzoyl-CoA synthetase</fullName>
        <shortName evidence="5">OSB-CoA synthetase</shortName>
    </alternativeName>
</protein>
<evidence type="ECO:0000256" key="3">
    <source>
        <dbReference type="ARBA" id="ARBA00022741"/>
    </source>
</evidence>
<evidence type="ECO:0000256" key="1">
    <source>
        <dbReference type="ARBA" id="ARBA00022428"/>
    </source>
</evidence>
<name>D4B7C8_9ENTR</name>
<comment type="pathway">
    <text evidence="5">Quinol/quinone metabolism; menaquinone biosynthesis.</text>
</comment>
<dbReference type="PANTHER" id="PTHR43767">
    <property type="entry name" value="LONG-CHAIN-FATTY-ACID--COA LIGASE"/>
    <property type="match status" value="1"/>
</dbReference>
<dbReference type="PANTHER" id="PTHR43767:SF1">
    <property type="entry name" value="NONRIBOSOMAL PEPTIDE SYNTHASE PES1 (EUROFUNG)-RELATED"/>
    <property type="match status" value="1"/>
</dbReference>
<dbReference type="GO" id="GO:0008756">
    <property type="term" value="F:o-succinylbenzoate-CoA ligase activity"/>
    <property type="evidence" value="ECO:0007669"/>
    <property type="project" value="UniProtKB-UniRule"/>
</dbReference>
<dbReference type="InterPro" id="IPR042099">
    <property type="entry name" value="ANL_N_sf"/>
</dbReference>
<comment type="similarity">
    <text evidence="5">Belongs to the ATP-dependent AMP-binding enzyme family. MenE subfamily.</text>
</comment>
<dbReference type="InterPro" id="IPR000873">
    <property type="entry name" value="AMP-dep_synth/lig_dom"/>
</dbReference>
<gene>
    <name evidence="5 8" type="primary">menE</name>
    <name evidence="8" type="ORF">CIT292_06224</name>
</gene>
<feature type="domain" description="AMP-dependent synthetase/ligase" evidence="6">
    <location>
        <begin position="34"/>
        <end position="340"/>
    </location>
</feature>
<dbReference type="AlphaFoldDB" id="D4B7C8"/>
<sequence>MTMPDMPNDARLSGLQAQPLSGNPDFSDWPWRHWRQVRAQAPALRLNDEVLSWSELCTRVDRLASGFAAQGLEEGDGVLLRAWNHPRALLAWLALLQCGARVLPVNPQLPQSLLDALVPDLTLRFALDLEAANALSGLSPLQVQALPGAHAAAWSPQRLSTMTLTSGSTGLPKAAVHTCQAHLASAQGVLSLMPFGAEDDWLLSLPLFHVSGQGILWRWLLAGARMTVCDKQPLEQMLVGCTHASLVPTQLWRLLVNNTPVSLKAVLLGGAAIPVELTEQAREQGIRCWCGYGLTEFASTVCAKEADGLADVGSALAGREVRIVDDEVWLRAASMAQGYWRNGQLTPLVNAEGWFATRDRGVLQDGRLAIVGRMDNLFFSGGEGIQPEEVERVIAAHPQVLQAFIVPIEDKEFGHRPVAVVEYDANAGDINLAEWVKDKLARFQQPVCWLTLPPELKAGGIKISRRALSDWVSATSLTLRKH</sequence>
<comment type="caution">
    <text evidence="8">The sequence shown here is derived from an EMBL/GenBank/DDBJ whole genome shotgun (WGS) entry which is preliminary data.</text>
</comment>
<dbReference type="HAMAP" id="MF_00731">
    <property type="entry name" value="MenE"/>
    <property type="match status" value="1"/>
</dbReference>
<comment type="function">
    <text evidence="5">Converts 2-succinylbenzoate (OSB) to 2-succinylbenzoyl-CoA (OSB-CoA).</text>
</comment>
<keyword evidence="4 5" id="KW-0067">ATP-binding</keyword>
<dbReference type="EMBL" id="ABWL02000002">
    <property type="protein sequence ID" value="EFE10058.1"/>
    <property type="molecule type" value="Genomic_DNA"/>
</dbReference>
<evidence type="ECO:0000313" key="9">
    <source>
        <dbReference type="Proteomes" id="UP000003880"/>
    </source>
</evidence>
<dbReference type="InterPro" id="IPR010192">
    <property type="entry name" value="MenE"/>
</dbReference>
<comment type="catalytic activity">
    <reaction evidence="5">
        <text>2-succinylbenzoate + ATP + CoA = 2-succinylbenzoyl-CoA + AMP + diphosphate</text>
        <dbReference type="Rhea" id="RHEA:17009"/>
        <dbReference type="ChEBI" id="CHEBI:18325"/>
        <dbReference type="ChEBI" id="CHEBI:30616"/>
        <dbReference type="ChEBI" id="CHEBI:33019"/>
        <dbReference type="ChEBI" id="CHEBI:57287"/>
        <dbReference type="ChEBI" id="CHEBI:57364"/>
        <dbReference type="ChEBI" id="CHEBI:456215"/>
        <dbReference type="EC" id="6.2.1.26"/>
    </reaction>
</comment>
<evidence type="ECO:0000256" key="4">
    <source>
        <dbReference type="ARBA" id="ARBA00022840"/>
    </source>
</evidence>
<organism evidence="8 9">
    <name type="scientific">Citrobacter youngae ATCC 29220</name>
    <dbReference type="NCBI Taxonomy" id="500640"/>
    <lineage>
        <taxon>Bacteria</taxon>
        <taxon>Pseudomonadati</taxon>
        <taxon>Pseudomonadota</taxon>
        <taxon>Gammaproteobacteria</taxon>
        <taxon>Enterobacterales</taxon>
        <taxon>Enterobacteriaceae</taxon>
        <taxon>Citrobacter</taxon>
        <taxon>Citrobacter freundii complex</taxon>
    </lineage>
</organism>
<dbReference type="HOGENOM" id="CLU_000022_59_0_6"/>
<evidence type="ECO:0000256" key="2">
    <source>
        <dbReference type="ARBA" id="ARBA00022598"/>
    </source>
</evidence>
<dbReference type="Proteomes" id="UP000003880">
    <property type="component" value="Unassembled WGS sequence"/>
</dbReference>
<dbReference type="EC" id="6.2.1.26" evidence="5"/>
<dbReference type="NCBIfam" id="NF006539">
    <property type="entry name" value="PRK09029.1"/>
    <property type="match status" value="1"/>
</dbReference>
<dbReference type="Pfam" id="PF13193">
    <property type="entry name" value="AMP-binding_C"/>
    <property type="match status" value="1"/>
</dbReference>
<dbReference type="Pfam" id="PF00501">
    <property type="entry name" value="AMP-binding"/>
    <property type="match status" value="1"/>
</dbReference>
<dbReference type="Gene3D" id="3.40.50.12780">
    <property type="entry name" value="N-terminal domain of ligase-like"/>
    <property type="match status" value="1"/>
</dbReference>
<comment type="pathway">
    <text evidence="5">Quinol/quinone metabolism; 1,4-dihydroxy-2-naphthoate biosynthesis; 1,4-dihydroxy-2-naphthoate from chorismate: step 5/7.</text>
</comment>
<evidence type="ECO:0000313" key="8">
    <source>
        <dbReference type="EMBL" id="EFE10058.1"/>
    </source>
</evidence>
<keyword evidence="2 5" id="KW-0436">Ligase</keyword>
<dbReference type="Gene3D" id="3.30.300.30">
    <property type="match status" value="1"/>
</dbReference>
<dbReference type="GO" id="GO:0009234">
    <property type="term" value="P:menaquinone biosynthetic process"/>
    <property type="evidence" value="ECO:0007669"/>
    <property type="project" value="UniProtKB-UniRule"/>
</dbReference>
<dbReference type="GO" id="GO:0005524">
    <property type="term" value="F:ATP binding"/>
    <property type="evidence" value="ECO:0007669"/>
    <property type="project" value="UniProtKB-KW"/>
</dbReference>
<dbReference type="PROSITE" id="PS00455">
    <property type="entry name" value="AMP_BINDING"/>
    <property type="match status" value="1"/>
</dbReference>
<dbReference type="NCBIfam" id="TIGR01923">
    <property type="entry name" value="menE"/>
    <property type="match status" value="1"/>
</dbReference>